<evidence type="ECO:0000313" key="5">
    <source>
        <dbReference type="Proteomes" id="UP000550736"/>
    </source>
</evidence>
<evidence type="ECO:0000259" key="1">
    <source>
        <dbReference type="Pfam" id="PF08349"/>
    </source>
</evidence>
<dbReference type="Pfam" id="PF08349">
    <property type="entry name" value="DUF1722"/>
    <property type="match status" value="1"/>
</dbReference>
<keyword evidence="3" id="KW-0540">Nuclease</keyword>
<dbReference type="EMBL" id="JABBLX010000044">
    <property type="protein sequence ID" value="NMK98572.1"/>
    <property type="molecule type" value="Genomic_DNA"/>
</dbReference>
<evidence type="ECO:0000313" key="2">
    <source>
        <dbReference type="EMBL" id="NMK55242.1"/>
    </source>
</evidence>
<gene>
    <name evidence="3" type="ORF">HHM13_10920</name>
    <name evidence="2" type="ORF">HHM24_10990</name>
</gene>
<organism evidence="3 5">
    <name type="scientific">Staphylococcus capitis</name>
    <dbReference type="NCBI Taxonomy" id="29388"/>
    <lineage>
        <taxon>Bacteria</taxon>
        <taxon>Bacillati</taxon>
        <taxon>Bacillota</taxon>
        <taxon>Bacilli</taxon>
        <taxon>Bacillales</taxon>
        <taxon>Staphylococcaceae</taxon>
        <taxon>Staphylococcus</taxon>
    </lineage>
</organism>
<keyword evidence="3" id="KW-0255">Endonuclease</keyword>
<proteinExistence type="predicted"/>
<comment type="caution">
    <text evidence="3">The sequence shown here is derived from an EMBL/GenBank/DDBJ whole genome shotgun (WGS) entry which is preliminary data.</text>
</comment>
<dbReference type="InterPro" id="IPR013560">
    <property type="entry name" value="DUF1722"/>
</dbReference>
<protein>
    <submittedName>
        <fullName evidence="3">UV damage endonuclease UvsE</fullName>
    </submittedName>
</protein>
<dbReference type="Proteomes" id="UP000538955">
    <property type="component" value="Unassembled WGS sequence"/>
</dbReference>
<dbReference type="GO" id="GO:0004519">
    <property type="term" value="F:endonuclease activity"/>
    <property type="evidence" value="ECO:0007669"/>
    <property type="project" value="UniProtKB-KW"/>
</dbReference>
<feature type="domain" description="DUF1722" evidence="1">
    <location>
        <begin position="15"/>
        <end position="122"/>
    </location>
</feature>
<dbReference type="RefSeq" id="WP_023351217.1">
    <property type="nucleotide sequence ID" value="NZ_CBCPJN010000002.1"/>
</dbReference>
<reference evidence="4 5" key="1">
    <citation type="submission" date="2020-04" db="EMBL/GenBank/DDBJ databases">
        <title>The Epidemiology and Molecular Characteristics of Linezolid-Resistant Staphylococcus capitis in Huashan Hospital, Shanghai.</title>
        <authorList>
            <person name="Ding L."/>
            <person name="Li P."/>
            <person name="Yang Y."/>
            <person name="Lin D."/>
            <person name="Xu X."/>
        </authorList>
    </citation>
    <scope>NUCLEOTIDE SEQUENCE [LARGE SCALE GENOMIC DNA]</scope>
    <source>
        <strain evidence="3 5">12-86</strain>
        <strain evidence="2 4">17-84</strain>
    </source>
</reference>
<keyword evidence="4" id="KW-1185">Reference proteome</keyword>
<dbReference type="AlphaFoldDB" id="A0A7X9WBY0"/>
<dbReference type="Proteomes" id="UP000550736">
    <property type="component" value="Unassembled WGS sequence"/>
</dbReference>
<keyword evidence="3" id="KW-0378">Hydrolase</keyword>
<dbReference type="PIRSF" id="PIRSF032441">
    <property type="entry name" value="UCP032441"/>
    <property type="match status" value="1"/>
</dbReference>
<evidence type="ECO:0000313" key="3">
    <source>
        <dbReference type="EMBL" id="NMK98572.1"/>
    </source>
</evidence>
<dbReference type="EMBL" id="JABBMI010000080">
    <property type="protein sequence ID" value="NMK55242.1"/>
    <property type="molecule type" value="Genomic_DNA"/>
</dbReference>
<accession>A0A7X9WBY0</accession>
<sequence length="127" mass="15138">MKERGKIEKLWREEKYRVLLHDQNAYNKIRALLKESPSLEEVQFQINEAINHSPTTGSIINAYEHMWGYFKNIATDNEKHKALMLKDDFMNHQIELDALLSYLSQLANKYDIKYLQESTILNKKRPR</sequence>
<dbReference type="InterPro" id="IPR016996">
    <property type="entry name" value="UCP032441"/>
</dbReference>
<name>A0A7X9WBY0_STACP</name>
<evidence type="ECO:0000313" key="4">
    <source>
        <dbReference type="Proteomes" id="UP000538955"/>
    </source>
</evidence>